<evidence type="ECO:0000313" key="1">
    <source>
        <dbReference type="EMBL" id="RED66180.1"/>
    </source>
</evidence>
<gene>
    <name evidence="1" type="ORF">DFP95_101678</name>
</gene>
<dbReference type="Proteomes" id="UP000256869">
    <property type="component" value="Unassembled WGS sequence"/>
</dbReference>
<protein>
    <submittedName>
        <fullName evidence="1">AAA domain-containing protein</fullName>
    </submittedName>
</protein>
<evidence type="ECO:0000313" key="2">
    <source>
        <dbReference type="Proteomes" id="UP000256869"/>
    </source>
</evidence>
<dbReference type="SUPFAM" id="SSF52540">
    <property type="entry name" value="P-loop containing nucleoside triphosphate hydrolases"/>
    <property type="match status" value="1"/>
</dbReference>
<name>A0A3D9IWH7_9BACL</name>
<dbReference type="Pfam" id="PF13671">
    <property type="entry name" value="AAA_33"/>
    <property type="match status" value="1"/>
</dbReference>
<keyword evidence="2" id="KW-1185">Reference proteome</keyword>
<dbReference type="EMBL" id="QRDY01000001">
    <property type="protein sequence ID" value="RED66180.1"/>
    <property type="molecule type" value="Genomic_DNA"/>
</dbReference>
<reference evidence="1 2" key="1">
    <citation type="submission" date="2018-07" db="EMBL/GenBank/DDBJ databases">
        <title>Genomic Encyclopedia of Type Strains, Phase III (KMG-III): the genomes of soil and plant-associated and newly described type strains.</title>
        <authorList>
            <person name="Whitman W."/>
        </authorList>
    </citation>
    <scope>NUCLEOTIDE SEQUENCE [LARGE SCALE GENOMIC DNA]</scope>
    <source>
        <strain evidence="1 2">CECT 8236</strain>
    </source>
</reference>
<dbReference type="RefSeq" id="WP_115991121.1">
    <property type="nucleotide sequence ID" value="NZ_QRDY01000001.1"/>
</dbReference>
<dbReference type="AlphaFoldDB" id="A0A3D9IWH7"/>
<comment type="caution">
    <text evidence="1">The sequence shown here is derived from an EMBL/GenBank/DDBJ whole genome shotgun (WGS) entry which is preliminary data.</text>
</comment>
<dbReference type="Gene3D" id="3.40.50.300">
    <property type="entry name" value="P-loop containing nucleotide triphosphate hydrolases"/>
    <property type="match status" value="1"/>
</dbReference>
<proteinExistence type="predicted"/>
<dbReference type="OrthoDB" id="9799092at2"/>
<dbReference type="InterPro" id="IPR027417">
    <property type="entry name" value="P-loop_NTPase"/>
</dbReference>
<organism evidence="1 2">
    <name type="scientific">Cohnella lupini</name>
    <dbReference type="NCBI Taxonomy" id="1294267"/>
    <lineage>
        <taxon>Bacteria</taxon>
        <taxon>Bacillati</taxon>
        <taxon>Bacillota</taxon>
        <taxon>Bacilli</taxon>
        <taxon>Bacillales</taxon>
        <taxon>Paenibacillaceae</taxon>
        <taxon>Cohnella</taxon>
    </lineage>
</organism>
<sequence length="175" mass="20609">MILWINGAFGAGKTTIAYELNRRIPNSFIYDPENVGYFIRKNSPKQILKDDFQDHLIWREFNFSMLQMIYKEFPGTIIVPMTLVNPVYFDEIVNKLRMDGIELNHFTLLADRETLLKRLKSRGDDSHSWPAKQIDKCITSLTQDMFRNHIHTDHLTPEEILVRIGVELVKEHNYV</sequence>
<accession>A0A3D9IWH7</accession>